<dbReference type="EMBL" id="BEZZ01174158">
    <property type="protein sequence ID" value="GCC45933.1"/>
    <property type="molecule type" value="Genomic_DNA"/>
</dbReference>
<reference evidence="1 2" key="1">
    <citation type="journal article" date="2018" name="Nat. Ecol. Evol.">
        <title>Shark genomes provide insights into elasmobranch evolution and the origin of vertebrates.</title>
        <authorList>
            <person name="Hara Y"/>
            <person name="Yamaguchi K"/>
            <person name="Onimaru K"/>
            <person name="Kadota M"/>
            <person name="Koyanagi M"/>
            <person name="Keeley SD"/>
            <person name="Tatsumi K"/>
            <person name="Tanaka K"/>
            <person name="Motone F"/>
            <person name="Kageyama Y"/>
            <person name="Nozu R"/>
            <person name="Adachi N"/>
            <person name="Nishimura O"/>
            <person name="Nakagawa R"/>
            <person name="Tanegashima C"/>
            <person name="Kiyatake I"/>
            <person name="Matsumoto R"/>
            <person name="Murakumo K"/>
            <person name="Nishida K"/>
            <person name="Terakita A"/>
            <person name="Kuratani S"/>
            <person name="Sato K"/>
            <person name="Hyodo S Kuraku.S."/>
        </authorList>
    </citation>
    <scope>NUCLEOTIDE SEQUENCE [LARGE SCALE GENOMIC DNA]</scope>
</reference>
<comment type="caution">
    <text evidence="1">The sequence shown here is derived from an EMBL/GenBank/DDBJ whole genome shotgun (WGS) entry which is preliminary data.</text>
</comment>
<protein>
    <submittedName>
        <fullName evidence="1">Uncharacterized protein</fullName>
    </submittedName>
</protein>
<accession>A0A401TTF5</accession>
<dbReference type="Proteomes" id="UP000287033">
    <property type="component" value="Unassembled WGS sequence"/>
</dbReference>
<evidence type="ECO:0000313" key="2">
    <source>
        <dbReference type="Proteomes" id="UP000287033"/>
    </source>
</evidence>
<sequence>MSSTSNTRSAAAPCRRLATRVWLLPYAENANVHADEHSAGHAHYRTITVRQATARQLRGWFARISPQIVAFLAEFDCARRVHRAISL</sequence>
<evidence type="ECO:0000313" key="1">
    <source>
        <dbReference type="EMBL" id="GCC45933.1"/>
    </source>
</evidence>
<dbReference type="AlphaFoldDB" id="A0A401TTF5"/>
<gene>
    <name evidence="1" type="ORF">chiPu_0030085</name>
</gene>
<name>A0A401TTF5_CHIPU</name>
<feature type="non-terminal residue" evidence="1">
    <location>
        <position position="87"/>
    </location>
</feature>
<organism evidence="1 2">
    <name type="scientific">Chiloscyllium punctatum</name>
    <name type="common">Brownbanded bambooshark</name>
    <name type="synonym">Hemiscyllium punctatum</name>
    <dbReference type="NCBI Taxonomy" id="137246"/>
    <lineage>
        <taxon>Eukaryota</taxon>
        <taxon>Metazoa</taxon>
        <taxon>Chordata</taxon>
        <taxon>Craniata</taxon>
        <taxon>Vertebrata</taxon>
        <taxon>Chondrichthyes</taxon>
        <taxon>Elasmobranchii</taxon>
        <taxon>Galeomorphii</taxon>
        <taxon>Galeoidea</taxon>
        <taxon>Orectolobiformes</taxon>
        <taxon>Hemiscylliidae</taxon>
        <taxon>Chiloscyllium</taxon>
    </lineage>
</organism>
<proteinExistence type="predicted"/>
<keyword evidence="2" id="KW-1185">Reference proteome</keyword>